<dbReference type="Gene3D" id="3.60.10.10">
    <property type="entry name" value="Endonuclease/exonuclease/phosphatase"/>
    <property type="match status" value="1"/>
</dbReference>
<proteinExistence type="predicted"/>
<evidence type="ECO:0008006" key="4">
    <source>
        <dbReference type="Google" id="ProtNLM"/>
    </source>
</evidence>
<dbReference type="Proteomes" id="UP000037460">
    <property type="component" value="Unassembled WGS sequence"/>
</dbReference>
<evidence type="ECO:0000313" key="2">
    <source>
        <dbReference type="EMBL" id="KOO35838.1"/>
    </source>
</evidence>
<sequence>MTSSVWTRFLPSRDDRSSAVAQVACSGAVHPTDALSLVLSALSRGGNPIVDALSITVRTFNSEVGYVWATTSDAVLAFALELTHFMMWAATWPFRKLPSAARFAGRQLGHASDNMAIATVSAYKFARQHANHTMAVASASAARFARRQLGHANHNMAVASASAARLAGRASRAVTNASASAAKFASRQLERASHTIAVASASACTAVLELGGKTREIGSSVQVTFGRASHTVADASASAARFASRQLERASATTAVASASAVSAIQKLGGQLDDMKREIGSSFQASLKRAARRSHDELPAVQISDDDDHWPMRPVMIVAFLFAVLSLMLLLWLMRLSKRSMGLSQNEGEGAQQANRSPAVVVTSSYLQRGALQPALDLPREQIISLFEEDVLSAPREALPPHVMLHEQNPRTLGAAKVRVLQWNLNGLLGARTHAWGTDKTCHDAAVIARFLLSTCADVLLLQETANTSNNRPKLRNCPEAAKQMALLDKALRDEGFLLMRTPVKTGGDNPALIASRCALLDGGSCALDGEFQATVVQADGETRSARYVELPLGPTADAPTLGLIVTQLHHRNHHSGDPSRGLRAAEVACALEACRTRAHLAAQSSPRLGVLFATDFSEVRRSEYSASEWHFLTTKGHMCSNARGDDGVHGPSGLLEKAGFAHVNDLPGVERGSFHQQNGAPRFSHWTGVTVDHAYMQTERRHDGTARVRVARVQTMPVLLLDHLPIIIDLTIEL</sequence>
<feature type="transmembrane region" description="Helical" evidence="1">
    <location>
        <begin position="315"/>
        <end position="334"/>
    </location>
</feature>
<name>A0A0M0KBP4_9EUKA</name>
<dbReference type="AlphaFoldDB" id="A0A0M0KBP4"/>
<comment type="caution">
    <text evidence="2">The sequence shown here is derived from an EMBL/GenBank/DDBJ whole genome shotgun (WGS) entry which is preliminary data.</text>
</comment>
<dbReference type="OrthoDB" id="421982at2759"/>
<reference evidence="3" key="1">
    <citation type="journal article" date="2015" name="PLoS Genet.">
        <title>Genome Sequence and Transcriptome Analyses of Chrysochromulina tobin: Metabolic Tools for Enhanced Algal Fitness in the Prominent Order Prymnesiales (Haptophyceae).</title>
        <authorList>
            <person name="Hovde B.T."/>
            <person name="Deodato C.R."/>
            <person name="Hunsperger H.M."/>
            <person name="Ryken S.A."/>
            <person name="Yost W."/>
            <person name="Jha R.K."/>
            <person name="Patterson J."/>
            <person name="Monnat R.J. Jr."/>
            <person name="Barlow S.B."/>
            <person name="Starkenburg S.R."/>
            <person name="Cattolico R.A."/>
        </authorList>
    </citation>
    <scope>NUCLEOTIDE SEQUENCE</scope>
    <source>
        <strain evidence="3">CCMP291</strain>
    </source>
</reference>
<keyword evidence="3" id="KW-1185">Reference proteome</keyword>
<dbReference type="SUPFAM" id="SSF56219">
    <property type="entry name" value="DNase I-like"/>
    <property type="match status" value="1"/>
</dbReference>
<protein>
    <recommendedName>
        <fullName evidence="4">Endonuclease/exonuclease/phosphatase domain-containing protein</fullName>
    </recommendedName>
</protein>
<evidence type="ECO:0000256" key="1">
    <source>
        <dbReference type="SAM" id="Phobius"/>
    </source>
</evidence>
<keyword evidence="1" id="KW-0472">Membrane</keyword>
<dbReference type="EMBL" id="JWZX01000734">
    <property type="protein sequence ID" value="KOO35838.1"/>
    <property type="molecule type" value="Genomic_DNA"/>
</dbReference>
<keyword evidence="1" id="KW-0812">Transmembrane</keyword>
<dbReference type="InterPro" id="IPR036691">
    <property type="entry name" value="Endo/exonu/phosph_ase_sf"/>
</dbReference>
<accession>A0A0M0KBP4</accession>
<evidence type="ECO:0000313" key="3">
    <source>
        <dbReference type="Proteomes" id="UP000037460"/>
    </source>
</evidence>
<organism evidence="2 3">
    <name type="scientific">Chrysochromulina tobinii</name>
    <dbReference type="NCBI Taxonomy" id="1460289"/>
    <lineage>
        <taxon>Eukaryota</taxon>
        <taxon>Haptista</taxon>
        <taxon>Haptophyta</taxon>
        <taxon>Prymnesiophyceae</taxon>
        <taxon>Prymnesiales</taxon>
        <taxon>Chrysochromulinaceae</taxon>
        <taxon>Chrysochromulina</taxon>
    </lineage>
</organism>
<keyword evidence="1" id="KW-1133">Transmembrane helix</keyword>
<gene>
    <name evidence="2" type="ORF">Ctob_012326</name>
</gene>